<organism evidence="2 3">
    <name type="scientific">Streptomyces chrestomyceticus JCM 4735</name>
    <dbReference type="NCBI Taxonomy" id="1306181"/>
    <lineage>
        <taxon>Bacteria</taxon>
        <taxon>Bacillati</taxon>
        <taxon>Actinomycetota</taxon>
        <taxon>Actinomycetes</taxon>
        <taxon>Kitasatosporales</taxon>
        <taxon>Streptomycetaceae</taxon>
        <taxon>Streptomyces</taxon>
    </lineage>
</organism>
<sequence>MPVTTTTASPVTAAPVAPGPLGRWFAEAGERRYTRTRRIPLDALEGWHTDARTGDLVHDRGAFFTVRGLDVSAPEGPVPYWAQPILDQPETGVLGLLVRDFGGRPHVLAQAKPEPGNAGGLQLAPTVQATRSNFTRAHGGRTVPYLRYFRDPPSRGLVADVRQSEQGAWFYRKRNRNMIVRTTEDVEVLPGYRWMPLPRVHALLGAGDVVNMDARSVLACLPPPPGSAGRALHSGREILHWLTGVRSHAGLRTRPVPLRGLPGWHRTEHAVSHDTGRFFDVIAVEVRAGGREVRRWTQPMLRPHGTGIVAFLLTRVDGVPHVLVHAAAEPGSVDEAELTATVCCTPENYDVLPPGARPRFLDEVLTAAPDRVLFDALLSEEGGRFHHALNRYLIVAVDGPGPYEDSGTHRWMTAHQLSALLRHSHYVTVQARTLLTCLRSLTGPDGTLER</sequence>
<dbReference type="InterPro" id="IPR038153">
    <property type="entry name" value="EvaA-like_sf"/>
</dbReference>
<proteinExistence type="predicted"/>
<dbReference type="RefSeq" id="WP_125044711.1">
    <property type="nucleotide sequence ID" value="NZ_BHZC01000001.1"/>
</dbReference>
<feature type="domain" description="dTDP-4-dehydro-6-deoxy-alpha-D-glucopyranose 2,3-dehydratase" evidence="1">
    <location>
        <begin position="22"/>
        <end position="221"/>
    </location>
</feature>
<dbReference type="GO" id="GO:0016829">
    <property type="term" value="F:lyase activity"/>
    <property type="evidence" value="ECO:0007669"/>
    <property type="project" value="InterPro"/>
</dbReference>
<feature type="domain" description="dTDP-4-dehydro-6-deoxy-alpha-D-glucopyranose 2,3-dehydratase" evidence="1">
    <location>
        <begin position="236"/>
        <end position="438"/>
    </location>
</feature>
<dbReference type="GeneID" id="95621209"/>
<dbReference type="Proteomes" id="UP000287830">
    <property type="component" value="Unassembled WGS sequence"/>
</dbReference>
<accession>A0A7U9PVQ0</accession>
<evidence type="ECO:0000313" key="2">
    <source>
        <dbReference type="EMBL" id="GCD34492.1"/>
    </source>
</evidence>
<comment type="caution">
    <text evidence="2">The sequence shown here is derived from an EMBL/GenBank/DDBJ whole genome shotgun (WGS) entry which is preliminary data.</text>
</comment>
<dbReference type="InterPro" id="IPR005212">
    <property type="entry name" value="EvaA-like"/>
</dbReference>
<dbReference type="OrthoDB" id="9814961at2"/>
<name>A0A7U9PVQ0_9ACTN</name>
<reference evidence="2 3" key="1">
    <citation type="submission" date="2018-11" db="EMBL/GenBank/DDBJ databases">
        <title>Whole genome sequence of Streptomyces chrestomyceticus NBRC 13444(T).</title>
        <authorList>
            <person name="Komaki H."/>
            <person name="Tamura T."/>
        </authorList>
    </citation>
    <scope>NUCLEOTIDE SEQUENCE [LARGE SCALE GENOMIC DNA]</scope>
    <source>
        <strain evidence="2 3">NBRC 13444</strain>
    </source>
</reference>
<protein>
    <submittedName>
        <fullName evidence="2">NDP-hexose 2,3-dehydratase</fullName>
    </submittedName>
</protein>
<dbReference type="Gene3D" id="3.90.79.40">
    <property type="entry name" value="EvaA sugar 2,3-dehydratase subunit"/>
    <property type="match status" value="2"/>
</dbReference>
<evidence type="ECO:0000259" key="1">
    <source>
        <dbReference type="Pfam" id="PF03559"/>
    </source>
</evidence>
<dbReference type="EMBL" id="BHZC01000001">
    <property type="protein sequence ID" value="GCD34492.1"/>
    <property type="molecule type" value="Genomic_DNA"/>
</dbReference>
<evidence type="ECO:0000313" key="3">
    <source>
        <dbReference type="Proteomes" id="UP000287830"/>
    </source>
</evidence>
<dbReference type="Pfam" id="PF03559">
    <property type="entry name" value="Hexose_dehydrat"/>
    <property type="match status" value="2"/>
</dbReference>
<gene>
    <name evidence="2" type="ORF">OEIGOIKO_02226</name>
</gene>
<dbReference type="AlphaFoldDB" id="A0A7U9PVQ0"/>